<dbReference type="Pfam" id="PF01757">
    <property type="entry name" value="Acyl_transf_3"/>
    <property type="match status" value="1"/>
</dbReference>
<keyword evidence="9" id="KW-0012">Acyltransferase</keyword>
<protein>
    <submittedName>
        <fullName evidence="9">Acyltransferase family protein</fullName>
    </submittedName>
</protein>
<organism evidence="9 10">
    <name type="scientific">Microbaculum marinisediminis</name>
    <dbReference type="NCBI Taxonomy" id="2931392"/>
    <lineage>
        <taxon>Bacteria</taxon>
        <taxon>Pseudomonadati</taxon>
        <taxon>Pseudomonadota</taxon>
        <taxon>Alphaproteobacteria</taxon>
        <taxon>Hyphomicrobiales</taxon>
        <taxon>Tepidamorphaceae</taxon>
        <taxon>Microbaculum</taxon>
    </lineage>
</organism>
<comment type="caution">
    <text evidence="9">The sequence shown here is derived from an EMBL/GenBank/DDBJ whole genome shotgun (WGS) entry which is preliminary data.</text>
</comment>
<feature type="domain" description="Acyltransferase 3" evidence="8">
    <location>
        <begin position="13"/>
        <end position="313"/>
    </location>
</feature>
<dbReference type="Proteomes" id="UP001320898">
    <property type="component" value="Unassembled WGS sequence"/>
</dbReference>
<dbReference type="RefSeq" id="WP_261614646.1">
    <property type="nucleotide sequence ID" value="NZ_JALIDZ010000002.1"/>
</dbReference>
<keyword evidence="9" id="KW-0808">Transferase</keyword>
<dbReference type="GO" id="GO:0009246">
    <property type="term" value="P:enterobacterial common antigen biosynthetic process"/>
    <property type="evidence" value="ECO:0007669"/>
    <property type="project" value="TreeGrafter"/>
</dbReference>
<proteinExistence type="inferred from homology"/>
<feature type="transmembrane region" description="Helical" evidence="7">
    <location>
        <begin position="149"/>
        <end position="169"/>
    </location>
</feature>
<feature type="transmembrane region" description="Helical" evidence="7">
    <location>
        <begin position="116"/>
        <end position="137"/>
    </location>
</feature>
<keyword evidence="4 7" id="KW-0812">Transmembrane</keyword>
<gene>
    <name evidence="9" type="ORF">MUB46_04310</name>
</gene>
<evidence type="ECO:0000256" key="1">
    <source>
        <dbReference type="ARBA" id="ARBA00004651"/>
    </source>
</evidence>
<sequence>MSNASLANPGRVDWVDIGKGFCIIMVVMLHSTGGVEEAVGAQGWLRPVIEFARPFRMPDFFLIAGLFLSRRIDRPWPEYIDKKVLHFAYFYVLWMGIQVALKTGVKTGIADIPGDFLYAMVQPVGALWFIYLLPIFFVVTKLLRPVHPAIVLIAAAIMQSTAVGTGWIILDEFAIRFVFFYAGYALAPAVFAFATRVGEYPWIAAAGLTVWALVNGALVHMGLAAKPGFSLVLGAVGGLAVVSMAVMLTRTRISEPLRYCGENSIVIFLAFFLPMATTRIVLLKTGIVTDVGTMSLIVTCAAIFGSLILFWITRGTRLGFLFARPAWARYEPTRRLAAAE</sequence>
<dbReference type="PANTHER" id="PTHR40074:SF4">
    <property type="entry name" value="INNER MEMBRANE PROTEIN YCFT"/>
    <property type="match status" value="1"/>
</dbReference>
<evidence type="ECO:0000256" key="7">
    <source>
        <dbReference type="SAM" id="Phobius"/>
    </source>
</evidence>
<keyword evidence="10" id="KW-1185">Reference proteome</keyword>
<evidence type="ECO:0000259" key="8">
    <source>
        <dbReference type="Pfam" id="PF01757"/>
    </source>
</evidence>
<dbReference type="EMBL" id="JALIDZ010000002">
    <property type="protein sequence ID" value="MCT8971076.1"/>
    <property type="molecule type" value="Genomic_DNA"/>
</dbReference>
<keyword evidence="6 7" id="KW-0472">Membrane</keyword>
<dbReference type="AlphaFoldDB" id="A0AAW5QSJ0"/>
<evidence type="ECO:0000256" key="6">
    <source>
        <dbReference type="ARBA" id="ARBA00023136"/>
    </source>
</evidence>
<feature type="transmembrane region" description="Helical" evidence="7">
    <location>
        <begin position="202"/>
        <end position="223"/>
    </location>
</feature>
<dbReference type="PANTHER" id="PTHR40074">
    <property type="entry name" value="O-ACETYLTRANSFERASE WECH"/>
    <property type="match status" value="1"/>
</dbReference>
<feature type="transmembrane region" description="Helical" evidence="7">
    <location>
        <begin position="260"/>
        <end position="282"/>
    </location>
</feature>
<keyword evidence="5 7" id="KW-1133">Transmembrane helix</keyword>
<reference evidence="9 10" key="1">
    <citation type="submission" date="2022-04" db="EMBL/GenBank/DDBJ databases">
        <authorList>
            <person name="Ye Y.-Q."/>
            <person name="Du Z.-J."/>
        </authorList>
    </citation>
    <scope>NUCLEOTIDE SEQUENCE [LARGE SCALE GENOMIC DNA]</scope>
    <source>
        <strain evidence="9 10">A6E488</strain>
    </source>
</reference>
<accession>A0AAW5QSJ0</accession>
<evidence type="ECO:0000256" key="2">
    <source>
        <dbReference type="ARBA" id="ARBA00007400"/>
    </source>
</evidence>
<evidence type="ECO:0000256" key="3">
    <source>
        <dbReference type="ARBA" id="ARBA00022475"/>
    </source>
</evidence>
<evidence type="ECO:0000313" key="9">
    <source>
        <dbReference type="EMBL" id="MCT8971076.1"/>
    </source>
</evidence>
<keyword evidence="3" id="KW-1003">Cell membrane</keyword>
<comment type="subcellular location">
    <subcellularLocation>
        <location evidence="1">Cell membrane</location>
        <topology evidence="1">Multi-pass membrane protein</topology>
    </subcellularLocation>
</comment>
<name>A0AAW5QSJ0_9HYPH</name>
<dbReference type="GO" id="GO:0016413">
    <property type="term" value="F:O-acetyltransferase activity"/>
    <property type="evidence" value="ECO:0007669"/>
    <property type="project" value="TreeGrafter"/>
</dbReference>
<feature type="transmembrane region" description="Helical" evidence="7">
    <location>
        <begin position="229"/>
        <end position="248"/>
    </location>
</feature>
<evidence type="ECO:0000313" key="10">
    <source>
        <dbReference type="Proteomes" id="UP001320898"/>
    </source>
</evidence>
<feature type="transmembrane region" description="Helical" evidence="7">
    <location>
        <begin position="294"/>
        <end position="312"/>
    </location>
</feature>
<evidence type="ECO:0000256" key="5">
    <source>
        <dbReference type="ARBA" id="ARBA00022989"/>
    </source>
</evidence>
<feature type="transmembrane region" description="Helical" evidence="7">
    <location>
        <begin position="175"/>
        <end position="195"/>
    </location>
</feature>
<dbReference type="InterPro" id="IPR002656">
    <property type="entry name" value="Acyl_transf_3_dom"/>
</dbReference>
<evidence type="ECO:0000256" key="4">
    <source>
        <dbReference type="ARBA" id="ARBA00022692"/>
    </source>
</evidence>
<dbReference type="GO" id="GO:0005886">
    <property type="term" value="C:plasma membrane"/>
    <property type="evidence" value="ECO:0007669"/>
    <property type="project" value="UniProtKB-SubCell"/>
</dbReference>
<feature type="transmembrane region" description="Helical" evidence="7">
    <location>
        <begin position="84"/>
        <end position="101"/>
    </location>
</feature>
<comment type="similarity">
    <text evidence="2">Belongs to the acyltransferase 3 family.</text>
</comment>